<dbReference type="EnsemblPlants" id="QL07p040448:mrna">
    <property type="protein sequence ID" value="QL07p040448:mrna:CDS:3"/>
    <property type="gene ID" value="QL07p040448"/>
</dbReference>
<dbReference type="InParanoid" id="A0A7N2M638"/>
<keyword evidence="3" id="KW-1185">Reference proteome</keyword>
<protein>
    <recommendedName>
        <fullName evidence="4">DUF868 domain-containing protein</fullName>
    </recommendedName>
</protein>
<dbReference type="OMA" id="MRSIATC"/>
<accession>A0A7N2M638</accession>
<dbReference type="AlphaFoldDB" id="A0A7N2M638"/>
<dbReference type="InterPro" id="IPR008586">
    <property type="entry name" value="DUF868_pln"/>
</dbReference>
<sequence length="305" mass="34209">MRSIASCYNEHAIKVSDSYCSGPSNRPFGSPKLIPSIPNSVTCIYKAKLSTQKQVLITLTWCNKLVGQGFIINIGDNKTSSPSKLNSDSQRLHGKKGSKTFQSCNSKIEVFWDISKASFVVGPEPISGFYVMVLVDSELGLRLGDNDQELDLIKKHKKEETPHAKSSLVSRSEQFSGTAICSTKAQFCDTGTTHDILIKCVREEGSKSPILSVCIDNKRIFQVNRLRWNFRGNQALFLDGLLVDMMWDVHDWFFNPSPTSGCAVFLFRTRSGLDSRLWLEEKDLEHKEQERVGFSLLICACKNPD</sequence>
<dbReference type="Proteomes" id="UP000594261">
    <property type="component" value="Chromosome 7"/>
</dbReference>
<reference evidence="2 3" key="1">
    <citation type="journal article" date="2016" name="G3 (Bethesda)">
        <title>First Draft Assembly and Annotation of the Genome of a California Endemic Oak Quercus lobata Nee (Fagaceae).</title>
        <authorList>
            <person name="Sork V.L."/>
            <person name="Fitz-Gibbon S.T."/>
            <person name="Puiu D."/>
            <person name="Crepeau M."/>
            <person name="Gugger P.F."/>
            <person name="Sherman R."/>
            <person name="Stevens K."/>
            <person name="Langley C.H."/>
            <person name="Pellegrini M."/>
            <person name="Salzberg S.L."/>
        </authorList>
    </citation>
    <scope>NUCLEOTIDE SEQUENCE [LARGE SCALE GENOMIC DNA]</scope>
    <source>
        <strain evidence="2 3">cv. SW786</strain>
    </source>
</reference>
<name>A0A7N2M638_QUELO</name>
<dbReference type="PANTHER" id="PTHR31972">
    <property type="entry name" value="EXPRESSED PROTEIN"/>
    <property type="match status" value="1"/>
</dbReference>
<evidence type="ECO:0000256" key="1">
    <source>
        <dbReference type="SAM" id="MobiDB-lite"/>
    </source>
</evidence>
<feature type="region of interest" description="Disordered" evidence="1">
    <location>
        <begin position="79"/>
        <end position="98"/>
    </location>
</feature>
<dbReference type="Gramene" id="QL07p040448:mrna">
    <property type="protein sequence ID" value="QL07p040448:mrna:CDS:3"/>
    <property type="gene ID" value="QL07p040448"/>
</dbReference>
<proteinExistence type="predicted"/>
<dbReference type="PANTHER" id="PTHR31972:SF16">
    <property type="entry name" value="FAMILY PROTEIN, PUTATIVE (DUF868)-RELATED"/>
    <property type="match status" value="1"/>
</dbReference>
<evidence type="ECO:0000313" key="3">
    <source>
        <dbReference type="Proteomes" id="UP000594261"/>
    </source>
</evidence>
<dbReference type="EMBL" id="LRBV02000007">
    <property type="status" value="NOT_ANNOTATED_CDS"/>
    <property type="molecule type" value="Genomic_DNA"/>
</dbReference>
<organism evidence="2 3">
    <name type="scientific">Quercus lobata</name>
    <name type="common">Valley oak</name>
    <dbReference type="NCBI Taxonomy" id="97700"/>
    <lineage>
        <taxon>Eukaryota</taxon>
        <taxon>Viridiplantae</taxon>
        <taxon>Streptophyta</taxon>
        <taxon>Embryophyta</taxon>
        <taxon>Tracheophyta</taxon>
        <taxon>Spermatophyta</taxon>
        <taxon>Magnoliopsida</taxon>
        <taxon>eudicotyledons</taxon>
        <taxon>Gunneridae</taxon>
        <taxon>Pentapetalae</taxon>
        <taxon>rosids</taxon>
        <taxon>fabids</taxon>
        <taxon>Fagales</taxon>
        <taxon>Fagaceae</taxon>
        <taxon>Quercus</taxon>
    </lineage>
</organism>
<dbReference type="Pfam" id="PF05910">
    <property type="entry name" value="DUF868"/>
    <property type="match status" value="1"/>
</dbReference>
<evidence type="ECO:0008006" key="4">
    <source>
        <dbReference type="Google" id="ProtNLM"/>
    </source>
</evidence>
<evidence type="ECO:0000313" key="2">
    <source>
        <dbReference type="EnsemblPlants" id="QL07p040448:mrna:CDS:3"/>
    </source>
</evidence>
<reference evidence="2" key="2">
    <citation type="submission" date="2021-01" db="UniProtKB">
        <authorList>
            <consortium name="EnsemblPlants"/>
        </authorList>
    </citation>
    <scope>IDENTIFICATION</scope>
</reference>
<feature type="compositionally biased region" description="Polar residues" evidence="1">
    <location>
        <begin position="79"/>
        <end position="89"/>
    </location>
</feature>